<protein>
    <submittedName>
        <fullName evidence="1">Uncharacterized protein</fullName>
    </submittedName>
</protein>
<evidence type="ECO:0000313" key="2">
    <source>
        <dbReference type="Proteomes" id="UP000052167"/>
    </source>
</evidence>
<accession>A0A922P003</accession>
<organism evidence="1 2">
    <name type="scientific">Pseudorhizobium pelagicum</name>
    <dbReference type="NCBI Taxonomy" id="1509405"/>
    <lineage>
        <taxon>Bacteria</taxon>
        <taxon>Pseudomonadati</taxon>
        <taxon>Pseudomonadota</taxon>
        <taxon>Alphaproteobacteria</taxon>
        <taxon>Hyphomicrobiales</taxon>
        <taxon>Rhizobiaceae</taxon>
        <taxon>Rhizobium/Agrobacterium group</taxon>
        <taxon>Pseudorhizobium</taxon>
    </lineage>
</organism>
<evidence type="ECO:0000313" key="1">
    <source>
        <dbReference type="EMBL" id="KEQ04981.1"/>
    </source>
</evidence>
<dbReference type="EMBL" id="JOKJ01000022">
    <property type="protein sequence ID" value="KEQ04981.1"/>
    <property type="molecule type" value="Genomic_DNA"/>
</dbReference>
<dbReference type="RefSeq" id="WP_037168174.1">
    <property type="nucleotide sequence ID" value="NZ_CAJXID010000007.1"/>
</dbReference>
<sequence>MFADDIQRSAWAIAARHLTAGQKDVTKMIADGMQQERTRCVDLVHAALGADADLGVFVANPRYNW</sequence>
<dbReference type="OrthoDB" id="8421489at2"/>
<dbReference type="Proteomes" id="UP000052167">
    <property type="component" value="Unassembled WGS sequence"/>
</dbReference>
<comment type="caution">
    <text evidence="1">The sequence shown here is derived from an EMBL/GenBank/DDBJ whole genome shotgun (WGS) entry which is preliminary data.</text>
</comment>
<keyword evidence="2" id="KW-1185">Reference proteome</keyword>
<dbReference type="AlphaFoldDB" id="A0A922P003"/>
<reference evidence="1 2" key="1">
    <citation type="submission" date="2014-06" db="EMBL/GenBank/DDBJ databases">
        <title>Rhizobium pelagicum/R2-400B4.</title>
        <authorList>
            <person name="Kimes N.E."/>
            <person name="Lopez-Perez M."/>
        </authorList>
    </citation>
    <scope>NUCLEOTIDE SEQUENCE [LARGE SCALE GENOMIC DNA]</scope>
    <source>
        <strain evidence="1 2">R2-400B4</strain>
    </source>
</reference>
<name>A0A922P003_9HYPH</name>
<gene>
    <name evidence="1" type="ORF">GV68_12055</name>
</gene>
<proteinExistence type="predicted"/>